<evidence type="ECO:0000313" key="2">
    <source>
        <dbReference type="Proteomes" id="UP000663760"/>
    </source>
</evidence>
<dbReference type="EMBL" id="LR746266">
    <property type="protein sequence ID" value="CAA7392871.1"/>
    <property type="molecule type" value="Genomic_DNA"/>
</dbReference>
<accession>A0A7I8K719</accession>
<gene>
    <name evidence="1" type="ORF">SI8410_03003713</name>
</gene>
<protein>
    <submittedName>
        <fullName evidence="1">Uncharacterized protein</fullName>
    </submittedName>
</protein>
<dbReference type="Proteomes" id="UP000663760">
    <property type="component" value="Chromosome 3"/>
</dbReference>
<evidence type="ECO:0000313" key="1">
    <source>
        <dbReference type="EMBL" id="CAA7392871.1"/>
    </source>
</evidence>
<proteinExistence type="predicted"/>
<organism evidence="1 2">
    <name type="scientific">Spirodela intermedia</name>
    <name type="common">Intermediate duckweed</name>
    <dbReference type="NCBI Taxonomy" id="51605"/>
    <lineage>
        <taxon>Eukaryota</taxon>
        <taxon>Viridiplantae</taxon>
        <taxon>Streptophyta</taxon>
        <taxon>Embryophyta</taxon>
        <taxon>Tracheophyta</taxon>
        <taxon>Spermatophyta</taxon>
        <taxon>Magnoliopsida</taxon>
        <taxon>Liliopsida</taxon>
        <taxon>Araceae</taxon>
        <taxon>Lemnoideae</taxon>
        <taxon>Spirodela</taxon>
    </lineage>
</organism>
<keyword evidence="2" id="KW-1185">Reference proteome</keyword>
<sequence length="37" mass="4524">MTSRLVLNSLAEKYFTPYAQIISSFKFYLRIFIVYHY</sequence>
<reference evidence="1" key="1">
    <citation type="submission" date="2020-02" db="EMBL/GenBank/DDBJ databases">
        <authorList>
            <person name="Scholz U."/>
            <person name="Mascher M."/>
            <person name="Fiebig A."/>
        </authorList>
    </citation>
    <scope>NUCLEOTIDE SEQUENCE</scope>
</reference>
<dbReference type="AlphaFoldDB" id="A0A7I8K719"/>
<name>A0A7I8K719_SPIIN</name>